<keyword evidence="9" id="KW-1185">Reference proteome</keyword>
<evidence type="ECO:0000256" key="4">
    <source>
        <dbReference type="ARBA" id="ARBA00023136"/>
    </source>
</evidence>
<feature type="non-terminal residue" evidence="8">
    <location>
        <position position="1"/>
    </location>
</feature>
<protein>
    <recommendedName>
        <fullName evidence="7">Rhodopsin domain-containing protein</fullName>
    </recommendedName>
</protein>
<dbReference type="Proteomes" id="UP000799779">
    <property type="component" value="Unassembled WGS sequence"/>
</dbReference>
<feature type="transmembrane region" description="Helical" evidence="6">
    <location>
        <begin position="180"/>
        <end position="198"/>
    </location>
</feature>
<comment type="subcellular location">
    <subcellularLocation>
        <location evidence="1">Membrane</location>
        <topology evidence="1">Multi-pass membrane protein</topology>
    </subcellularLocation>
</comment>
<dbReference type="PANTHER" id="PTHR33048:SF57">
    <property type="entry name" value="INTEGRAL MEMBRANE PROTEIN-RELATED"/>
    <property type="match status" value="1"/>
</dbReference>
<name>A0A6A5VT49_9PLEO</name>
<sequence>LILPYPFVAFRLWARWIKKTRLCFNDYAIVLALVWYRYPVPSTINGGFGQHVTVLSMEELDVYQKSTVVATILWPTANTLVKLSVLHFYQSIFRNKKLDYAVYILAALTFGYWLATIIAAFVICRPIAYNWNKLTIIGTCGDLLAYYLSTAIINLFIDVVIVALPLPVLWGLQMNFSRKLSLTFIFSMGALICVISIIRCHTINHLDFLDVTHGVVLDMICTTLEPTLGIINACLPLLQPVVSKVPGS</sequence>
<dbReference type="Pfam" id="PF20684">
    <property type="entry name" value="Fung_rhodopsin"/>
    <property type="match status" value="1"/>
</dbReference>
<feature type="domain" description="Rhodopsin" evidence="7">
    <location>
        <begin position="10"/>
        <end position="243"/>
    </location>
</feature>
<feature type="non-terminal residue" evidence="8">
    <location>
        <position position="248"/>
    </location>
</feature>
<dbReference type="InterPro" id="IPR049326">
    <property type="entry name" value="Rhodopsin_dom_fungi"/>
</dbReference>
<evidence type="ECO:0000259" key="7">
    <source>
        <dbReference type="Pfam" id="PF20684"/>
    </source>
</evidence>
<evidence type="ECO:0000256" key="5">
    <source>
        <dbReference type="ARBA" id="ARBA00038359"/>
    </source>
</evidence>
<keyword evidence="4 6" id="KW-0472">Membrane</keyword>
<dbReference type="InterPro" id="IPR052337">
    <property type="entry name" value="SAT4-like"/>
</dbReference>
<feature type="transmembrane region" description="Helical" evidence="6">
    <location>
        <begin position="143"/>
        <end position="168"/>
    </location>
</feature>
<dbReference type="EMBL" id="ML977743">
    <property type="protein sequence ID" value="KAF1992982.1"/>
    <property type="molecule type" value="Genomic_DNA"/>
</dbReference>
<evidence type="ECO:0000313" key="8">
    <source>
        <dbReference type="EMBL" id="KAF1992982.1"/>
    </source>
</evidence>
<evidence type="ECO:0000256" key="6">
    <source>
        <dbReference type="SAM" id="Phobius"/>
    </source>
</evidence>
<gene>
    <name evidence="8" type="ORF">P154DRAFT_382808</name>
</gene>
<feature type="transmembrane region" description="Helical" evidence="6">
    <location>
        <begin position="101"/>
        <end position="123"/>
    </location>
</feature>
<evidence type="ECO:0000256" key="2">
    <source>
        <dbReference type="ARBA" id="ARBA00022692"/>
    </source>
</evidence>
<keyword evidence="2 6" id="KW-0812">Transmembrane</keyword>
<proteinExistence type="inferred from homology"/>
<accession>A0A6A5VT49</accession>
<dbReference type="OrthoDB" id="10017208at2759"/>
<dbReference type="GO" id="GO:0016020">
    <property type="term" value="C:membrane"/>
    <property type="evidence" value="ECO:0007669"/>
    <property type="project" value="UniProtKB-SubCell"/>
</dbReference>
<organism evidence="8 9">
    <name type="scientific">Amniculicola lignicola CBS 123094</name>
    <dbReference type="NCBI Taxonomy" id="1392246"/>
    <lineage>
        <taxon>Eukaryota</taxon>
        <taxon>Fungi</taxon>
        <taxon>Dikarya</taxon>
        <taxon>Ascomycota</taxon>
        <taxon>Pezizomycotina</taxon>
        <taxon>Dothideomycetes</taxon>
        <taxon>Pleosporomycetidae</taxon>
        <taxon>Pleosporales</taxon>
        <taxon>Amniculicolaceae</taxon>
        <taxon>Amniculicola</taxon>
    </lineage>
</organism>
<reference evidence="8" key="1">
    <citation type="journal article" date="2020" name="Stud. Mycol.">
        <title>101 Dothideomycetes genomes: a test case for predicting lifestyles and emergence of pathogens.</title>
        <authorList>
            <person name="Haridas S."/>
            <person name="Albert R."/>
            <person name="Binder M."/>
            <person name="Bloem J."/>
            <person name="Labutti K."/>
            <person name="Salamov A."/>
            <person name="Andreopoulos B."/>
            <person name="Baker S."/>
            <person name="Barry K."/>
            <person name="Bills G."/>
            <person name="Bluhm B."/>
            <person name="Cannon C."/>
            <person name="Castanera R."/>
            <person name="Culley D."/>
            <person name="Daum C."/>
            <person name="Ezra D."/>
            <person name="Gonzalez J."/>
            <person name="Henrissat B."/>
            <person name="Kuo A."/>
            <person name="Liang C."/>
            <person name="Lipzen A."/>
            <person name="Lutzoni F."/>
            <person name="Magnuson J."/>
            <person name="Mondo S."/>
            <person name="Nolan M."/>
            <person name="Ohm R."/>
            <person name="Pangilinan J."/>
            <person name="Park H.-J."/>
            <person name="Ramirez L."/>
            <person name="Alfaro M."/>
            <person name="Sun H."/>
            <person name="Tritt A."/>
            <person name="Yoshinaga Y."/>
            <person name="Zwiers L.-H."/>
            <person name="Turgeon B."/>
            <person name="Goodwin S."/>
            <person name="Spatafora J."/>
            <person name="Crous P."/>
            <person name="Grigoriev I."/>
        </authorList>
    </citation>
    <scope>NUCLEOTIDE SEQUENCE</scope>
    <source>
        <strain evidence="8">CBS 123094</strain>
    </source>
</reference>
<evidence type="ECO:0000313" key="9">
    <source>
        <dbReference type="Proteomes" id="UP000799779"/>
    </source>
</evidence>
<comment type="similarity">
    <text evidence="5">Belongs to the SAT4 family.</text>
</comment>
<dbReference type="PANTHER" id="PTHR33048">
    <property type="entry name" value="PTH11-LIKE INTEGRAL MEMBRANE PROTEIN (AFU_ORTHOLOGUE AFUA_5G11245)"/>
    <property type="match status" value="1"/>
</dbReference>
<evidence type="ECO:0000256" key="3">
    <source>
        <dbReference type="ARBA" id="ARBA00022989"/>
    </source>
</evidence>
<evidence type="ECO:0000256" key="1">
    <source>
        <dbReference type="ARBA" id="ARBA00004141"/>
    </source>
</evidence>
<keyword evidence="3 6" id="KW-1133">Transmembrane helix</keyword>
<dbReference type="AlphaFoldDB" id="A0A6A5VT49"/>